<dbReference type="AlphaFoldDB" id="A0A4V2MJ81"/>
<proteinExistence type="predicted"/>
<dbReference type="RefSeq" id="WP_131551095.1">
    <property type="nucleotide sequence ID" value="NZ_SJSK01000001.1"/>
</dbReference>
<gene>
    <name evidence="2" type="ORF">EZ428_00165</name>
</gene>
<keyword evidence="1" id="KW-0812">Transmembrane</keyword>
<keyword evidence="1" id="KW-1133">Transmembrane helix</keyword>
<feature type="transmembrane region" description="Helical" evidence="1">
    <location>
        <begin position="217"/>
        <end position="236"/>
    </location>
</feature>
<comment type="caution">
    <text evidence="2">The sequence shown here is derived from an EMBL/GenBank/DDBJ whole genome shotgun (WGS) entry which is preliminary data.</text>
</comment>
<accession>A0A4V2MJ81</accession>
<reference evidence="2 3" key="1">
    <citation type="submission" date="2019-02" db="EMBL/GenBank/DDBJ databases">
        <title>Pedobacter sp. RP-1-13 sp. nov., isolated from Arctic soil.</title>
        <authorList>
            <person name="Dahal R.H."/>
        </authorList>
    </citation>
    <scope>NUCLEOTIDE SEQUENCE [LARGE SCALE GENOMIC DNA]</scope>
    <source>
        <strain evidence="2 3">RP-1-13</strain>
    </source>
</reference>
<feature type="transmembrane region" description="Helical" evidence="1">
    <location>
        <begin position="133"/>
        <end position="151"/>
    </location>
</feature>
<dbReference type="Proteomes" id="UP000292884">
    <property type="component" value="Unassembled WGS sequence"/>
</dbReference>
<name>A0A4V2MJ81_9SPHI</name>
<dbReference type="InterPro" id="IPR025238">
    <property type="entry name" value="DUF4184"/>
</dbReference>
<sequence length="241" mass="27539">MPFTFSHPAIVLPLSYLPKRWISLTGLVMGSLTPDFEYFIRMRIKSEYSHTLGGLFWFDLPLGLLLAFLFHLIARNALIGNSPIFLKGRFSVFKDFDWIGYFKENWIIVCFSVLIGAFSHLFWDSFTHDTGYFVRRMPLLLTMINFLGLSISVHKIIQHSSTVVGAIVILFSILKLPKQEVLGKINFNYWLLILCISLLIVLLRILCGLPFQQYGNVLVTGMSGLMISLILTPILMKNKSI</sequence>
<feature type="transmembrane region" description="Helical" evidence="1">
    <location>
        <begin position="157"/>
        <end position="177"/>
    </location>
</feature>
<feature type="transmembrane region" description="Helical" evidence="1">
    <location>
        <begin position="189"/>
        <end position="211"/>
    </location>
</feature>
<protein>
    <submittedName>
        <fullName evidence="2">DUF4184 family protein</fullName>
    </submittedName>
</protein>
<feature type="transmembrane region" description="Helical" evidence="1">
    <location>
        <begin position="20"/>
        <end position="40"/>
    </location>
</feature>
<feature type="transmembrane region" description="Helical" evidence="1">
    <location>
        <begin position="52"/>
        <end position="73"/>
    </location>
</feature>
<dbReference type="EMBL" id="SJSK01000001">
    <property type="protein sequence ID" value="TCC93226.1"/>
    <property type="molecule type" value="Genomic_DNA"/>
</dbReference>
<feature type="transmembrane region" description="Helical" evidence="1">
    <location>
        <begin position="106"/>
        <end position="126"/>
    </location>
</feature>
<evidence type="ECO:0000313" key="3">
    <source>
        <dbReference type="Proteomes" id="UP000292884"/>
    </source>
</evidence>
<evidence type="ECO:0000256" key="1">
    <source>
        <dbReference type="SAM" id="Phobius"/>
    </source>
</evidence>
<evidence type="ECO:0000313" key="2">
    <source>
        <dbReference type="EMBL" id="TCC93226.1"/>
    </source>
</evidence>
<organism evidence="2 3">
    <name type="scientific">Pedobacter frigiditerrae</name>
    <dbReference type="NCBI Taxonomy" id="2530452"/>
    <lineage>
        <taxon>Bacteria</taxon>
        <taxon>Pseudomonadati</taxon>
        <taxon>Bacteroidota</taxon>
        <taxon>Sphingobacteriia</taxon>
        <taxon>Sphingobacteriales</taxon>
        <taxon>Sphingobacteriaceae</taxon>
        <taxon>Pedobacter</taxon>
    </lineage>
</organism>
<dbReference type="OrthoDB" id="8481923at2"/>
<keyword evidence="3" id="KW-1185">Reference proteome</keyword>
<keyword evidence="1" id="KW-0472">Membrane</keyword>
<dbReference type="Pfam" id="PF13803">
    <property type="entry name" value="DUF4184"/>
    <property type="match status" value="1"/>
</dbReference>